<comment type="caution">
    <text evidence="1">The sequence shown here is derived from an EMBL/GenBank/DDBJ whole genome shotgun (WGS) entry which is preliminary data.</text>
</comment>
<accession>A0AB37ZDF0</accession>
<keyword evidence="2" id="KW-1185">Reference proteome</keyword>
<gene>
    <name evidence="1" type="ORF">SAMN05216370_4136</name>
</gene>
<proteinExistence type="predicted"/>
<sequence>MIESPFVAHRGILVDGFYSAACFLRAFAMSMYEGDISPLDAGGLRNLDHHHMKVFQEMAAWFRLHGPNHPDFIDVCKAIKANRLASALEWKARLDELLASDPDSYEGGCRQHEDAVIFYRRWHEANVARRWID</sequence>
<organism evidence="1 2">
    <name type="scientific">Pseudomonas peli</name>
    <dbReference type="NCBI Taxonomy" id="592361"/>
    <lineage>
        <taxon>Bacteria</taxon>
        <taxon>Pseudomonadati</taxon>
        <taxon>Pseudomonadota</taxon>
        <taxon>Gammaproteobacteria</taxon>
        <taxon>Pseudomonadales</taxon>
        <taxon>Pseudomonadaceae</taxon>
        <taxon>Pseudomonas</taxon>
    </lineage>
</organism>
<evidence type="ECO:0000313" key="1">
    <source>
        <dbReference type="EMBL" id="SCW86619.1"/>
    </source>
</evidence>
<name>A0AB37ZDF0_9PSED</name>
<dbReference type="AlphaFoldDB" id="A0AB37ZDF0"/>
<reference evidence="1 2" key="1">
    <citation type="submission" date="2016-10" db="EMBL/GenBank/DDBJ databases">
        <authorList>
            <person name="Varghese N."/>
            <person name="Submissions S."/>
        </authorList>
    </citation>
    <scope>NUCLEOTIDE SEQUENCE [LARGE SCALE GENOMIC DNA]</scope>
    <source>
        <strain evidence="1 2">DSM 17833</strain>
    </source>
</reference>
<dbReference type="Proteomes" id="UP000242418">
    <property type="component" value="Unassembled WGS sequence"/>
</dbReference>
<protein>
    <submittedName>
        <fullName evidence="1">Uncharacterized protein</fullName>
    </submittedName>
</protein>
<dbReference type="EMBL" id="FMTL01000006">
    <property type="protein sequence ID" value="SCW86619.1"/>
    <property type="molecule type" value="Genomic_DNA"/>
</dbReference>
<dbReference type="RefSeq" id="WP_090255955.1">
    <property type="nucleotide sequence ID" value="NZ_FMTL01000006.1"/>
</dbReference>
<evidence type="ECO:0000313" key="2">
    <source>
        <dbReference type="Proteomes" id="UP000242418"/>
    </source>
</evidence>